<reference evidence="2" key="1">
    <citation type="submission" date="2016-05" db="EMBL/GenBank/DDBJ databases">
        <authorList>
            <person name="Lavstsen T."/>
            <person name="Jespersen J.S."/>
        </authorList>
    </citation>
    <scope>NUCLEOTIDE SEQUENCE [LARGE SCALE GENOMIC DNA]</scope>
</reference>
<dbReference type="Proteomes" id="UP000078550">
    <property type="component" value="Unassembled WGS sequence"/>
</dbReference>
<organism evidence="2 3">
    <name type="scientific">Plasmodium ovale wallikeri</name>
    <dbReference type="NCBI Taxonomy" id="864142"/>
    <lineage>
        <taxon>Eukaryota</taxon>
        <taxon>Sar</taxon>
        <taxon>Alveolata</taxon>
        <taxon>Apicomplexa</taxon>
        <taxon>Aconoidasida</taxon>
        <taxon>Haemosporida</taxon>
        <taxon>Plasmodiidae</taxon>
        <taxon>Plasmodium</taxon>
        <taxon>Plasmodium (Plasmodium)</taxon>
    </lineage>
</organism>
<keyword evidence="4" id="KW-1185">Reference proteome</keyword>
<name>A0A1A9AFS7_PLAOA</name>
<dbReference type="EMBL" id="FLRE01000855">
    <property type="protein sequence ID" value="SBT55402.1"/>
    <property type="molecule type" value="Genomic_DNA"/>
</dbReference>
<dbReference type="AlphaFoldDB" id="A0A1A9AFS7"/>
<proteinExistence type="predicted"/>
<dbReference type="Proteomes" id="UP000078555">
    <property type="component" value="Unassembled WGS sequence"/>
</dbReference>
<sequence>MNASLSTRGNRLLRGDTDLDNEKNYIGLKERVISALNENDDNIERRFKALLRDESFIMQYNQLLHDDTFLKPYHTFNPYSTFENEFDALEYDDDIRTRHILGKRKFPNRPKNYRKSKEYTSMWIIKFFKKMDSKFESEVLRSLKFRNNHHITKRKGVLMAIYYWIKIRKCDRTRNIKHNVSQKCMIN</sequence>
<reference evidence="3 4" key="2">
    <citation type="submission" date="2016-05" db="EMBL/GenBank/DDBJ databases">
        <authorList>
            <person name="Naeem Raeece"/>
        </authorList>
    </citation>
    <scope>NUCLEOTIDE SEQUENCE [LARGE SCALE GENOMIC DNA]</scope>
</reference>
<evidence type="ECO:0000313" key="1">
    <source>
        <dbReference type="EMBL" id="SBT54714.1"/>
    </source>
</evidence>
<dbReference type="EMBL" id="FLRD01000562">
    <property type="protein sequence ID" value="SBT54714.1"/>
    <property type="molecule type" value="Genomic_DNA"/>
</dbReference>
<evidence type="ECO:0000313" key="4">
    <source>
        <dbReference type="Proteomes" id="UP000078555"/>
    </source>
</evidence>
<evidence type="ECO:0000313" key="3">
    <source>
        <dbReference type="Proteomes" id="UP000078550"/>
    </source>
</evidence>
<gene>
    <name evidence="1" type="ORF">POVWA1_066820</name>
    <name evidence="2" type="ORF">POVWA2_067780</name>
</gene>
<evidence type="ECO:0000313" key="2">
    <source>
        <dbReference type="EMBL" id="SBT55402.1"/>
    </source>
</evidence>
<protein>
    <submittedName>
        <fullName evidence="2">Uncharacterized protein</fullName>
    </submittedName>
</protein>
<accession>A0A1A9AFS7</accession>